<feature type="region of interest" description="Disordered" evidence="1">
    <location>
        <begin position="1433"/>
        <end position="1453"/>
    </location>
</feature>
<dbReference type="Pfam" id="PF01345">
    <property type="entry name" value="DUF11"/>
    <property type="match status" value="11"/>
</dbReference>
<feature type="domain" description="DUF11" evidence="2">
    <location>
        <begin position="1947"/>
        <end position="2066"/>
    </location>
</feature>
<feature type="domain" description="DUF11" evidence="2">
    <location>
        <begin position="2241"/>
        <end position="2343"/>
    </location>
</feature>
<feature type="compositionally biased region" description="Low complexity" evidence="1">
    <location>
        <begin position="2826"/>
        <end position="2837"/>
    </location>
</feature>
<accession>A0A6N8EFP4</accession>
<feature type="region of interest" description="Disordered" evidence="1">
    <location>
        <begin position="1741"/>
        <end position="1768"/>
    </location>
</feature>
<feature type="compositionally biased region" description="Polar residues" evidence="1">
    <location>
        <begin position="2495"/>
        <end position="2506"/>
    </location>
</feature>
<comment type="caution">
    <text evidence="3">The sequence shown here is derived from an EMBL/GenBank/DDBJ whole genome shotgun (WGS) entry which is preliminary data.</text>
</comment>
<feature type="domain" description="DUF11" evidence="2">
    <location>
        <begin position="1323"/>
        <end position="1443"/>
    </location>
</feature>
<feature type="region of interest" description="Disordered" evidence="1">
    <location>
        <begin position="2485"/>
        <end position="2512"/>
    </location>
</feature>
<feature type="domain" description="DUF11" evidence="2">
    <location>
        <begin position="3011"/>
        <end position="3128"/>
    </location>
</feature>
<dbReference type="SUPFAM" id="SSF49401">
    <property type="entry name" value="Bacterial adhesins"/>
    <property type="match status" value="1"/>
</dbReference>
<gene>
    <name evidence="3" type="ORF">GJ668_18520</name>
</gene>
<feature type="region of interest" description="Disordered" evidence="1">
    <location>
        <begin position="2059"/>
        <end position="2084"/>
    </location>
</feature>
<keyword evidence="4" id="KW-1185">Reference proteome</keyword>
<feature type="domain" description="DUF11" evidence="2">
    <location>
        <begin position="1789"/>
        <end position="1855"/>
    </location>
</feature>
<dbReference type="PANTHER" id="PTHR34819:SF3">
    <property type="entry name" value="CELL SURFACE PROTEIN"/>
    <property type="match status" value="1"/>
</dbReference>
<feature type="domain" description="DUF11" evidence="2">
    <location>
        <begin position="1611"/>
        <end position="1682"/>
    </location>
</feature>
<dbReference type="InterPro" id="IPR051172">
    <property type="entry name" value="Chlamydia_OmcB"/>
</dbReference>
<proteinExistence type="predicted"/>
<name>A0A6N8EFP4_9GAMM</name>
<feature type="domain" description="DUF11" evidence="2">
    <location>
        <begin position="3493"/>
        <end position="3595"/>
    </location>
</feature>
<feature type="non-terminal residue" evidence="3">
    <location>
        <position position="3646"/>
    </location>
</feature>
<dbReference type="NCBIfam" id="TIGR01451">
    <property type="entry name" value="B_ant_repeat"/>
    <property type="match status" value="9"/>
</dbReference>
<dbReference type="NCBIfam" id="TIGR04226">
    <property type="entry name" value="RrgB_K2N_iso_D2"/>
    <property type="match status" value="4"/>
</dbReference>
<evidence type="ECO:0000259" key="2">
    <source>
        <dbReference type="Pfam" id="PF01345"/>
    </source>
</evidence>
<feature type="region of interest" description="Disordered" evidence="1">
    <location>
        <begin position="2193"/>
        <end position="2225"/>
    </location>
</feature>
<feature type="compositionally biased region" description="Polar residues" evidence="1">
    <location>
        <begin position="2802"/>
        <end position="2817"/>
    </location>
</feature>
<dbReference type="InterPro" id="IPR008966">
    <property type="entry name" value="Adhesion_dom_sf"/>
</dbReference>
<feature type="region of interest" description="Disordered" evidence="1">
    <location>
        <begin position="3111"/>
        <end position="3139"/>
    </location>
</feature>
<feature type="compositionally biased region" description="Basic and acidic residues" evidence="1">
    <location>
        <begin position="3117"/>
        <end position="3128"/>
    </location>
</feature>
<dbReference type="PANTHER" id="PTHR34819">
    <property type="entry name" value="LARGE CYSTEINE-RICH PERIPLASMIC PROTEIN OMCB"/>
    <property type="match status" value="1"/>
</dbReference>
<feature type="compositionally biased region" description="Polar residues" evidence="1">
    <location>
        <begin position="1741"/>
        <end position="1751"/>
    </location>
</feature>
<feature type="domain" description="DUF11" evidence="2">
    <location>
        <begin position="744"/>
        <end position="843"/>
    </location>
</feature>
<evidence type="ECO:0000313" key="4">
    <source>
        <dbReference type="Proteomes" id="UP000434044"/>
    </source>
</evidence>
<protein>
    <submittedName>
        <fullName evidence="3">DUF11 domain-containing protein</fullName>
    </submittedName>
</protein>
<dbReference type="EMBL" id="WNKT01000067">
    <property type="protein sequence ID" value="MTW23043.1"/>
    <property type="molecule type" value="Genomic_DNA"/>
</dbReference>
<dbReference type="Gene3D" id="2.60.40.740">
    <property type="match status" value="9"/>
</dbReference>
<feature type="compositionally biased region" description="Polar residues" evidence="1">
    <location>
        <begin position="2215"/>
        <end position="2225"/>
    </location>
</feature>
<evidence type="ECO:0000256" key="1">
    <source>
        <dbReference type="SAM" id="MobiDB-lite"/>
    </source>
</evidence>
<feature type="domain" description="DUF11" evidence="2">
    <location>
        <begin position="2102"/>
        <end position="2209"/>
    </location>
</feature>
<feature type="compositionally biased region" description="Polar residues" evidence="1">
    <location>
        <begin position="2193"/>
        <end position="2207"/>
    </location>
</feature>
<feature type="domain" description="DUF11" evidence="2">
    <location>
        <begin position="3329"/>
        <end position="3433"/>
    </location>
</feature>
<dbReference type="Proteomes" id="UP000434044">
    <property type="component" value="Unassembled WGS sequence"/>
</dbReference>
<reference evidence="3 4" key="1">
    <citation type="submission" date="2019-11" db="EMBL/GenBank/DDBJ databases">
        <title>Whole-genome sequence of the anaerobic purple sulfur bacterium Allochromatium palmeri DSM 15591.</title>
        <authorList>
            <person name="Kyndt J.A."/>
            <person name="Meyer T.E."/>
        </authorList>
    </citation>
    <scope>NUCLEOTIDE SEQUENCE [LARGE SCALE GENOMIC DNA]</scope>
    <source>
        <strain evidence="3 4">DSM 15591</strain>
    </source>
</reference>
<dbReference type="InterPro" id="IPR026466">
    <property type="entry name" value="Fim_isopep_form_D2_dom"/>
</dbReference>
<feature type="region of interest" description="Disordered" evidence="1">
    <location>
        <begin position="2802"/>
        <end position="2837"/>
    </location>
</feature>
<dbReference type="OrthoDB" id="5800414at2"/>
<feature type="domain" description="DUF11" evidence="2">
    <location>
        <begin position="2390"/>
        <end position="2495"/>
    </location>
</feature>
<dbReference type="InterPro" id="IPR047589">
    <property type="entry name" value="DUF11_rpt"/>
</dbReference>
<sequence>MAMDDQPAASDAMPAPFRSQCMVMVMLNTRRQKPFRQLHQRWSLLVGLVLWLCCGLAWADPVAVAVAEVTITENDLTPFINESATPDAEACVKNAGTSDSVGYQPVLELIVPAGYTVDTFRYLGTDLTPRKAADNPCAAVECTLDSPLQATMPGRTRTIAYGEQYLTLEYPLGSFPNTQPKQCISFSLTPNSPNAVVGTPNQFQFTPIFSLGADELNNPSADPPIVGTEVALRVTPSVIQHTKTIIAPERETATGPSFKRTVSLTVDVANGATVSDVAVTDVLPNSFQFVQVVNAAGCSATSTPSTSTPGGTLTFNCGAITGTTGADKTITFEFYVPERNSSNALILNANNPGRGVEIENSSTASGTYSSSTVSATDSYKITAKANAIQKSVDVTDCDGNTFNPDERGPRPNDCLRYTIEGQISDYFGVDSAVLTDVLGDGQTFRPSFIPTWSVNQGGATSSGYFSLGNDFTAAEKVNGETTLTIDLSYAMSGGGAYEIVFESNVDDEYAGDDVTDTGTKPLSAGDEVRNTASVDSVVTGGEAATDETEASVSIEGPTFTKSIYAVNGSTDGPLDLNISPGETVTYRIQYDMPFVSFEDLTLTDYLPIPKLVATEVTGFDDSIPIPAAGKWRFHPTGHTAAAVTSDTITFSTDATQNTLEWSFGNVESQENDEVIDIIFTVTMTTAPIADQLDLANLVEITSKNSFNDTADAASVVNITTAEPILAVEKLVRKSGGSYADSVSDADAGDVIDYQITVTNEGNGPAHKIKLNDTAKSLSYYGDGASCTVTNAAGGSGNLFDGTFVLNQLGVDESTTITYQCTIQQTAVPNVDNSLKNRATVTEYYSAAANATNLADAGYGTLSDTATVKIQDIQEITQRIIGSSVSGTTFNDDSANFNQGETLNFEIVVKLSEGTYSGFSLTDSSGSTTIPAFTACGSDGFTCSENVSSSGGTVTVTGTNGSTAGTVTYTGITAWLNANGNNTATVSATNATTRTSNTVSWTKVTPAWNLTKTMSPTSGAAGTPVTVTLKWRNTSTTSPMFGCVITDTLPTDLFDVTSVAENGGTPAGYTFKQVGDVVTFTRSDNSACETTEQTATFTVNVKDDAVTGTTYTNQAAATAKTLPSDDSNIGSAGTVTKSASNTFAVTGASNAKVISAHSQTFTDNPKVAIGETVTYDLTFTLPKGITKNVVLADAITAGNIGDVALVGATLARSNTSLSAASNPGTINGANANTPVAVTLATGTAGGCPADGQFCLALGDVNNSTSTNDSDTYTLSVTLRIANVANNIAGHAITDEGRIYYDNASGTQQNVKSGTQTVKVALPQVVIVQDVTPSSPSAGDLLTYILTITNPSGTNATTGFDWSFTDILPVELTNPGGIVTNAGTTGATINASFSGNTLNGTIDQLDPGESVTITYTAQVNSNTLYGKTLTTTPSATATTLSGNSDDERTGAGGVNDITKSTTQSVVTSTPTLSKAVVDAQTHYAIGDIVHYRLTLGVAVGTTNNLEITDTLPAGLTFLTSAPYAPSITRDTGITTSFTYNGASPIVFDLDTVTATQSGNIVIDYYAQVANDIANQNGQSRTNVASASYDKPGGGTLTSDAANEPSITIGEPNLTMTKTIVSGDTGSQAGDTVRYKFTVENEGPTTAYQITVSDQLPAGLHNLSVFSVTPSGNVELNNADCSGGTAVLPTNALVSTTTNDDDTLTIAGICIAPGASLTVAFDAVLMDSVEAGQLLTNSVRANYASQPTGASTDTDAVVRDNATNPGSVDDDDAQLNNYEESASIGLTVDAPIAIDKQADKTQATIGELVTYTLKVSVIEGVTPSVVVTDVLPVGLTYVSHTISVEGMPWTLGNADYNTRMGTGQTVQFDLGDVSNPPNTNDEDDFVTIAIKARVDNITGNQAETPTVLKNGEGGTVTVQYGTGPTTVTYDYNTGVAGIQGRPLTIVEPALTLTKTANPTSQALGDLVAFTINLANTGTYTSDAFDLVVTDTLPTGLTYHPESASLPDADVTIDGQKLTFRISTLASSASTLFTYKARIASTVSVGEELTNKAEVTWKSLSGADKDDAANKPGRTGQDGASGLNNYTTSDTVDVIPTTNAVIDAVKTVTDSNGGVVAANDILEYSITLTNKGSIPATNVVFTDPIQANTAYVANSSTPSGNVSSGVLTVDVGEIAVNDSATIRFQVTIDGSVPTGTVISNQGSVDSDQTVPEPTDVDGNDTNGDQPTDVTVGQPISGGGGALYAKKTVNAASVATNGIVTYTITLTNIGSTDLTDLQFSDTVPAQITVTNATSATATVTRSGQLVTATLASLAPNTSATITITGTAGATTGTVNNQGTVTYTDGANPQSTLTDFDGIPSNGNQPTPVTIVSGVAVPQLDVQKRWALDTSLGDSGLPQAGDTLRYTLTIVNVGNATANDVRLTDSIPDNTTVVAGSVVTSQGAVLDEDPVSLNIGSLIAGARVTAEFKVKISTDFATGIVSNQATVTRTGDATGVKSDDNGNSADGRNPTLTPVGEETQNRDVTKTLFATSEADSADNNVLIGEVLTYQLKVNVPPGTTRQLVLVDTLPEGLAYVAGSGRLSRTFDPTRGLTASVNPANINSAASDVFVSLGNPWADRDLRLSLGDVINSDTTSASYTLEYKAVVQNVSGNTTGKALTNPGGIRYWNALSQTQTTDATPVTVTVIQPHLTLTKTPSPSALLNESLGSFVYTFRLENTGDAPAYDVNLTDLLAAQLPANTRLDSVTTSVVSGSFDTGTITDSSATNPSKTVSIDVASFPAGGTLDVIATLTTTGNITEDHFDNTATTTWTSLPGTKGTGNVTPGNAGDLTGERTSSTTGTGSNGYSTTATASIAVGDLGLTKERISAATPYAIGDEVEYRLTVSIPPTATLPAFNDVVLHDELPAALVYAEGFTLSNPGGLTLGSTPPNFTNDSNTLTADFGTVANSTGSSQNLIVTYKARVANVLGNQKDTILTNRAWLSFKLGGSAFVTPDKTKSITVGEPHLKLEPNVTPVTGLKKGDIVTYTVIVTNDGDTTAYETALTDLLPTDLFGQFETLSVTPGAGTSSVSDTNFSLASSGLTTSTPFDLVPGASFTLRFDAKLSDDVIAGQPLANDLSATYSSRDGEDVNERDDSTAESTQDDNTKLNNYNVTTNWQNLIVDSTVAIHKTFTTGATRYTLGETVSYDIHVNVSRVKTPDMEVTDELPAGLSYVSCAISVGDTDLTIENIDSLQSNDASTCAPTSETGSGPTTLIFDLGYVDNQATAADTDPSDEYVQVRIIARVDNSAGNQANEKLGNHASVSYTDGGVSKTLHFDANGVTEGNQPLELTITEPQVSLDKTASSPSLSLGDLVTFTLRLTPENDATGQCQTPYDLVVTDTLPEHLSYVSASPEPSNVNGQKLTFSLASLTCGTPQDIVLRARVSNAAVVGSPLTNAANLTWTSLSSAAGTADSGRTGPLSEADTLNDYTTSDTVSVTPTTNAVIDASKSVAFAPDGDVNSNGQVDTGDTLEYSVVLTNSGSVAATNVVFTDPMLANTEYVVNSSTLNDAAFGSFTDGVLTVDVGTLAVGLPATITFQVTVNGSVPVGTVISNQGSVDSDQTVPEPTDVDGIDANGDQPTEVTVGQPISGGALYARKTVNAASVATGGTVTYTI</sequence>
<organism evidence="3 4">
    <name type="scientific">Allochromatium palmeri</name>
    <dbReference type="NCBI Taxonomy" id="231048"/>
    <lineage>
        <taxon>Bacteria</taxon>
        <taxon>Pseudomonadati</taxon>
        <taxon>Pseudomonadota</taxon>
        <taxon>Gammaproteobacteria</taxon>
        <taxon>Chromatiales</taxon>
        <taxon>Chromatiaceae</taxon>
        <taxon>Allochromatium</taxon>
    </lineage>
</organism>
<evidence type="ECO:0000313" key="3">
    <source>
        <dbReference type="EMBL" id="MTW23043.1"/>
    </source>
</evidence>
<dbReference type="InterPro" id="IPR001434">
    <property type="entry name" value="OmcB-like_DUF11"/>
</dbReference>